<keyword evidence="3" id="KW-1185">Reference proteome</keyword>
<comment type="caution">
    <text evidence="2">The sequence shown here is derived from an EMBL/GenBank/DDBJ whole genome shotgun (WGS) entry which is preliminary data.</text>
</comment>
<name>A0ABD1Z5G0_9MARC</name>
<feature type="region of interest" description="Disordered" evidence="1">
    <location>
        <begin position="70"/>
        <end position="145"/>
    </location>
</feature>
<evidence type="ECO:0000313" key="3">
    <source>
        <dbReference type="Proteomes" id="UP001605036"/>
    </source>
</evidence>
<feature type="compositionally biased region" description="Low complexity" evidence="1">
    <location>
        <begin position="88"/>
        <end position="105"/>
    </location>
</feature>
<reference evidence="2 3" key="1">
    <citation type="submission" date="2024-09" db="EMBL/GenBank/DDBJ databases">
        <title>Chromosome-scale assembly of Riccia fluitans.</title>
        <authorList>
            <person name="Paukszto L."/>
            <person name="Sawicki J."/>
            <person name="Karawczyk K."/>
            <person name="Piernik-Szablinska J."/>
            <person name="Szczecinska M."/>
            <person name="Mazdziarz M."/>
        </authorList>
    </citation>
    <scope>NUCLEOTIDE SEQUENCE [LARGE SCALE GENOMIC DNA]</scope>
    <source>
        <strain evidence="2">Rf_01</strain>
        <tissue evidence="2">Aerial parts of the thallus</tissue>
    </source>
</reference>
<accession>A0ABD1Z5G0</accession>
<dbReference type="Proteomes" id="UP001605036">
    <property type="component" value="Unassembled WGS sequence"/>
</dbReference>
<feature type="region of interest" description="Disordered" evidence="1">
    <location>
        <begin position="27"/>
        <end position="50"/>
    </location>
</feature>
<evidence type="ECO:0000313" key="2">
    <source>
        <dbReference type="EMBL" id="KAL2643019.1"/>
    </source>
</evidence>
<sequence length="145" mass="15209">METPDSEDGAAVPGVNPAGLAEQLAKIRTPSEATRSSTGISLPLSGSRDSRNQFNLAKARADAAAAAAAAAGAAGSLSSTYRSRRHSGSSQLSQISSSKASYKSGSQRKSRKPKKGDVTTGENIQSDRILHHQQRRQFNTRDGGR</sequence>
<dbReference type="EMBL" id="JBHFFA010000002">
    <property type="protein sequence ID" value="KAL2643019.1"/>
    <property type="molecule type" value="Genomic_DNA"/>
</dbReference>
<organism evidence="2 3">
    <name type="scientific">Riccia fluitans</name>
    <dbReference type="NCBI Taxonomy" id="41844"/>
    <lineage>
        <taxon>Eukaryota</taxon>
        <taxon>Viridiplantae</taxon>
        <taxon>Streptophyta</taxon>
        <taxon>Embryophyta</taxon>
        <taxon>Marchantiophyta</taxon>
        <taxon>Marchantiopsida</taxon>
        <taxon>Marchantiidae</taxon>
        <taxon>Marchantiales</taxon>
        <taxon>Ricciaceae</taxon>
        <taxon>Riccia</taxon>
    </lineage>
</organism>
<evidence type="ECO:0000256" key="1">
    <source>
        <dbReference type="SAM" id="MobiDB-lite"/>
    </source>
</evidence>
<protein>
    <submittedName>
        <fullName evidence="2">Uncharacterized protein</fullName>
    </submittedName>
</protein>
<dbReference type="AlphaFoldDB" id="A0ABD1Z5G0"/>
<feature type="compositionally biased region" description="Polar residues" evidence="1">
    <location>
        <begin position="31"/>
        <end position="40"/>
    </location>
</feature>
<proteinExistence type="predicted"/>
<gene>
    <name evidence="2" type="ORF">R1flu_010606</name>
</gene>